<feature type="chain" id="PRO_5044614225" evidence="6">
    <location>
        <begin position="23"/>
        <end position="132"/>
    </location>
</feature>
<dbReference type="Proteomes" id="UP000694720">
    <property type="component" value="Unplaced"/>
</dbReference>
<dbReference type="PROSITE" id="PS00985">
    <property type="entry name" value="SPERMADHESIN_1"/>
    <property type="match status" value="1"/>
</dbReference>
<dbReference type="GeneID" id="396829"/>
<dbReference type="InterPro" id="IPR000124">
    <property type="entry name" value="Spermadhesin"/>
</dbReference>
<feature type="domain" description="CUB" evidence="7">
    <location>
        <begin position="30"/>
        <end position="131"/>
    </location>
</feature>
<sequence>MKLGSAIPWALLLSTATLVSTAQNKGPHKCGGVLRDLSGRISTYEGPKTDCIWTILAKPGSRVFVAIPYLNLACGKEYVEVQDGLPGAGNYGKLCSGIGLTYQSSSNALSIKYSRTAGHSASSFDIYYYGDS</sequence>
<comment type="similarity">
    <text evidence="2">Belongs to the spermadhesin family.</text>
</comment>
<dbReference type="AlphaFoldDB" id="A0A4X1SHD7"/>
<dbReference type="Gene3D" id="2.60.120.290">
    <property type="entry name" value="Spermadhesin, CUB domain"/>
    <property type="match status" value="1"/>
</dbReference>
<dbReference type="CTD" id="396829"/>
<dbReference type="CDD" id="cd00041">
    <property type="entry name" value="CUB"/>
    <property type="match status" value="1"/>
</dbReference>
<reference evidence="8 9" key="1">
    <citation type="submission" date="2017-08" db="EMBL/GenBank/DDBJ databases">
        <title>USMARCv1.0.</title>
        <authorList>
            <person name="Hannum G.I."/>
            <person name="Koren S."/>
            <person name="Schroeder S.G."/>
            <person name="Chin S.C."/>
            <person name="Nonneman D.J."/>
            <person name="Becker S.A."/>
            <person name="Rosen B.D."/>
            <person name="Bickhart D.M."/>
            <person name="Putnam N.H."/>
            <person name="Green R.E."/>
            <person name="Tuggle C.K."/>
            <person name="Liu H."/>
            <person name="Rohrer G.A."/>
            <person name="Warr A."/>
            <person name="Hall R."/>
            <person name="Kim K."/>
            <person name="Hume D.A."/>
            <person name="Talbot R."/>
            <person name="Chow W."/>
            <person name="Howe K."/>
            <person name="Schwartz A.S."/>
            <person name="Watson M."/>
            <person name="Archibald A.L."/>
            <person name="Phillippy A.M."/>
            <person name="Smith T.P.L."/>
        </authorList>
    </citation>
    <scope>NUCLEOTIDE SEQUENCE [LARGE SCALE GENOMIC DNA]</scope>
</reference>
<dbReference type="GO" id="GO:0005576">
    <property type="term" value="C:extracellular region"/>
    <property type="evidence" value="ECO:0007669"/>
    <property type="project" value="UniProtKB-SubCell"/>
</dbReference>
<evidence type="ECO:0000259" key="7">
    <source>
        <dbReference type="PROSITE" id="PS01180"/>
    </source>
</evidence>
<feature type="signal peptide" evidence="6">
    <location>
        <begin position="1"/>
        <end position="22"/>
    </location>
</feature>
<dbReference type="SMART" id="SM00042">
    <property type="entry name" value="CUB"/>
    <property type="match status" value="1"/>
</dbReference>
<dbReference type="RefSeq" id="XP_005655871.1">
    <property type="nucleotide sequence ID" value="XM_005655814.2"/>
</dbReference>
<dbReference type="Ensembl" id="ENSSSCT00070001730.1">
    <property type="protein sequence ID" value="ENSSSCP00070001459.1"/>
    <property type="gene ID" value="ENSSSCG00070000889.1"/>
</dbReference>
<evidence type="ECO:0000256" key="3">
    <source>
        <dbReference type="ARBA" id="ARBA00022525"/>
    </source>
</evidence>
<gene>
    <name evidence="8" type="primary">AQN-1</name>
</gene>
<dbReference type="Ensembl" id="ENSSSCT00055008925.1">
    <property type="protein sequence ID" value="ENSSSCP00055007067.1"/>
    <property type="gene ID" value="ENSSSCG00055004499.1"/>
</dbReference>
<dbReference type="GO" id="GO:0007338">
    <property type="term" value="P:single fertilization"/>
    <property type="evidence" value="ECO:0007669"/>
    <property type="project" value="InterPro"/>
</dbReference>
<dbReference type="Ensembl" id="ENSSSCT00045021497.1">
    <property type="protein sequence ID" value="ENSSSCP00045014775.1"/>
    <property type="gene ID" value="ENSSSCG00045012640.1"/>
</dbReference>
<dbReference type="SMR" id="A0A4X1SHD7"/>
<accession>A0A4X1SHD7</accession>
<dbReference type="Proteomes" id="UP000694728">
    <property type="component" value="Unplaced"/>
</dbReference>
<evidence type="ECO:0000313" key="9">
    <source>
        <dbReference type="Proteomes" id="UP000314985"/>
    </source>
</evidence>
<dbReference type="Pfam" id="PF00431">
    <property type="entry name" value="CUB"/>
    <property type="match status" value="1"/>
</dbReference>
<dbReference type="Proteomes" id="UP000314985">
    <property type="component" value="Chromosome 14"/>
</dbReference>
<evidence type="ECO:0000256" key="6">
    <source>
        <dbReference type="SAM" id="SignalP"/>
    </source>
</evidence>
<dbReference type="InterPro" id="IPR035914">
    <property type="entry name" value="Sperma_CUB_dom_sf"/>
</dbReference>
<dbReference type="PROSITE" id="PS00986">
    <property type="entry name" value="SPERMADHESIN_2"/>
    <property type="match status" value="1"/>
</dbReference>
<comment type="caution">
    <text evidence="5">Lacks conserved residue(s) required for the propagation of feature annotation.</text>
</comment>
<evidence type="ECO:0000313" key="8">
    <source>
        <dbReference type="Ensembl" id="ENSSSCP00070001459.1"/>
    </source>
</evidence>
<comment type="subcellular location">
    <subcellularLocation>
        <location evidence="1">Secreted</location>
    </subcellularLocation>
</comment>
<dbReference type="Proteomes" id="UP000694724">
    <property type="component" value="Unplaced"/>
</dbReference>
<dbReference type="InterPro" id="IPR000859">
    <property type="entry name" value="CUB_dom"/>
</dbReference>
<reference evidence="8" key="2">
    <citation type="submission" date="2025-05" db="UniProtKB">
        <authorList>
            <consortium name="Ensembl"/>
        </authorList>
    </citation>
    <scope>IDENTIFICATION</scope>
</reference>
<name>A0A4X1SHD7_PIG</name>
<dbReference type="PROSITE" id="PS01180">
    <property type="entry name" value="CUB"/>
    <property type="match status" value="1"/>
</dbReference>
<evidence type="ECO:0000256" key="5">
    <source>
        <dbReference type="PROSITE-ProRule" id="PRU00059"/>
    </source>
</evidence>
<organism evidence="8 9">
    <name type="scientific">Sus scrofa</name>
    <name type="common">Pig</name>
    <dbReference type="NCBI Taxonomy" id="9823"/>
    <lineage>
        <taxon>Eukaryota</taxon>
        <taxon>Metazoa</taxon>
        <taxon>Chordata</taxon>
        <taxon>Craniata</taxon>
        <taxon>Vertebrata</taxon>
        <taxon>Euteleostomi</taxon>
        <taxon>Mammalia</taxon>
        <taxon>Eutheria</taxon>
        <taxon>Laurasiatheria</taxon>
        <taxon>Artiodactyla</taxon>
        <taxon>Suina</taxon>
        <taxon>Suidae</taxon>
        <taxon>Sus</taxon>
    </lineage>
</organism>
<dbReference type="OMA" id="NCNEEYV"/>
<dbReference type="OrthoDB" id="9703031at2759"/>
<keyword evidence="6" id="KW-0732">Signal</keyword>
<dbReference type="Ensembl" id="ENSSSCT00035030403.1">
    <property type="protein sequence ID" value="ENSSSCP00035011846.1"/>
    <property type="gene ID" value="ENSSSCG00035023162.1"/>
</dbReference>
<dbReference type="RefSeq" id="NP_001020381.1">
    <property type="nucleotide sequence ID" value="NM_001025210.1"/>
</dbReference>
<protein>
    <submittedName>
        <fullName evidence="8">AQN-1 protein</fullName>
    </submittedName>
</protein>
<dbReference type="SUPFAM" id="SSF49854">
    <property type="entry name" value="Spermadhesin, CUB domain"/>
    <property type="match status" value="1"/>
</dbReference>
<dbReference type="KEGG" id="ssc:396829"/>
<keyword evidence="4" id="KW-1015">Disulfide bond</keyword>
<keyword evidence="3" id="KW-0964">Secreted</keyword>
<evidence type="ECO:0000256" key="4">
    <source>
        <dbReference type="ARBA" id="ARBA00023157"/>
    </source>
</evidence>
<evidence type="ECO:0000256" key="2">
    <source>
        <dbReference type="ARBA" id="ARBA00010668"/>
    </source>
</evidence>
<evidence type="ECO:0000256" key="1">
    <source>
        <dbReference type="ARBA" id="ARBA00004613"/>
    </source>
</evidence>
<proteinExistence type="inferred from homology"/>